<comment type="subunit">
    <text evidence="3">Homotrimer.</text>
</comment>
<dbReference type="InterPro" id="IPR005000">
    <property type="entry name" value="Aldolase/citrate-lyase_domain"/>
</dbReference>
<dbReference type="InterPro" id="IPR015813">
    <property type="entry name" value="Pyrv/PenolPyrv_kinase-like_dom"/>
</dbReference>
<evidence type="ECO:0000313" key="29">
    <source>
        <dbReference type="Proteomes" id="UP000007110"/>
    </source>
</evidence>
<evidence type="ECO:0000256" key="12">
    <source>
        <dbReference type="ARBA" id="ARBA00023239"/>
    </source>
</evidence>
<comment type="cofactor">
    <cofactor evidence="1">
        <name>Mg(2+)</name>
        <dbReference type="ChEBI" id="CHEBI:18420"/>
    </cofactor>
</comment>
<feature type="domain" description="HpcH/HpaI aldolase/citrate lyase" evidence="27">
    <location>
        <begin position="60"/>
        <end position="289"/>
    </location>
</feature>
<dbReference type="InterPro" id="IPR011206">
    <property type="entry name" value="Citrate_lyase_beta/mcl1/mcl2"/>
</dbReference>
<protein>
    <recommendedName>
        <fullName evidence="20">Citramalyl-CoA lyase, mitochondrial</fullName>
        <ecNumber evidence="4">2.3.3.9</ecNumber>
        <ecNumber evidence="18">3.1.2.30</ecNumber>
        <ecNumber evidence="19">4.1.3.25</ecNumber>
    </recommendedName>
    <alternativeName>
        <fullName evidence="22">(3S)-malyl-CoA thioesterase</fullName>
    </alternativeName>
    <alternativeName>
        <fullName evidence="23">Beta-methylmalate synthase</fullName>
    </alternativeName>
    <alternativeName>
        <fullName evidence="21">Malate synthase</fullName>
    </alternativeName>
</protein>
<dbReference type="OrthoDB" id="1773at2759"/>
<evidence type="ECO:0000256" key="13">
    <source>
        <dbReference type="ARBA" id="ARBA00047918"/>
    </source>
</evidence>
<dbReference type="GO" id="GO:0016787">
    <property type="term" value="F:hydrolase activity"/>
    <property type="evidence" value="ECO:0007669"/>
    <property type="project" value="UniProtKB-KW"/>
</dbReference>
<dbReference type="PANTHER" id="PTHR11105">
    <property type="entry name" value="CITRATE LYASE SUBUNIT BETA-RELATED"/>
    <property type="match status" value="1"/>
</dbReference>
<evidence type="ECO:0000256" key="4">
    <source>
        <dbReference type="ARBA" id="ARBA00012636"/>
    </source>
</evidence>
<comment type="catalytic activity">
    <reaction evidence="15">
        <text>(3S)-citramalyl-CoA = pyruvate + acetyl-CoA</text>
        <dbReference type="Rhea" id="RHEA:22612"/>
        <dbReference type="ChEBI" id="CHEBI:15361"/>
        <dbReference type="ChEBI" id="CHEBI:57288"/>
        <dbReference type="ChEBI" id="CHEBI:58668"/>
        <dbReference type="EC" id="4.1.3.25"/>
    </reaction>
</comment>
<evidence type="ECO:0000256" key="23">
    <source>
        <dbReference type="ARBA" id="ARBA00083020"/>
    </source>
</evidence>
<dbReference type="InterPro" id="IPR040186">
    <property type="entry name" value="Citramalyl-CoA_lyase"/>
</dbReference>
<evidence type="ECO:0000256" key="25">
    <source>
        <dbReference type="PIRSR" id="PIRSR015582-2"/>
    </source>
</evidence>
<evidence type="ECO:0000256" key="3">
    <source>
        <dbReference type="ARBA" id="ARBA00011233"/>
    </source>
</evidence>
<dbReference type="GeneID" id="580730"/>
<evidence type="ECO:0000256" key="16">
    <source>
        <dbReference type="ARBA" id="ARBA00055540"/>
    </source>
</evidence>
<comment type="subcellular location">
    <subcellularLocation>
        <location evidence="2">Mitochondrion</location>
    </subcellularLocation>
</comment>
<dbReference type="EC" id="2.3.3.9" evidence="4"/>
<evidence type="ECO:0000256" key="15">
    <source>
        <dbReference type="ARBA" id="ARBA00051672"/>
    </source>
</evidence>
<dbReference type="PIRSF" id="PIRSF015582">
    <property type="entry name" value="Cit_lyase_B"/>
    <property type="match status" value="1"/>
</dbReference>
<keyword evidence="9" id="KW-0809">Transit peptide</keyword>
<evidence type="ECO:0000259" key="27">
    <source>
        <dbReference type="Pfam" id="PF03328"/>
    </source>
</evidence>
<evidence type="ECO:0000256" key="11">
    <source>
        <dbReference type="ARBA" id="ARBA00023128"/>
    </source>
</evidence>
<dbReference type="Gene3D" id="3.20.20.60">
    <property type="entry name" value="Phosphoenolpyruvate-binding domains"/>
    <property type="match status" value="1"/>
</dbReference>
<evidence type="ECO:0000256" key="2">
    <source>
        <dbReference type="ARBA" id="ARBA00004173"/>
    </source>
</evidence>
<evidence type="ECO:0000313" key="28">
    <source>
        <dbReference type="EnsemblMetazoa" id="XP_030850536"/>
    </source>
</evidence>
<evidence type="ECO:0000256" key="5">
    <source>
        <dbReference type="ARBA" id="ARBA00022679"/>
    </source>
</evidence>
<evidence type="ECO:0000256" key="1">
    <source>
        <dbReference type="ARBA" id="ARBA00001946"/>
    </source>
</evidence>
<comment type="similarity">
    <text evidence="17">Belongs to the HpcH/HpaI aldolase family. Citrate lyase beta subunit-like subfamily.</text>
</comment>
<dbReference type="GO" id="GO:0004474">
    <property type="term" value="F:malate synthase activity"/>
    <property type="evidence" value="ECO:0007669"/>
    <property type="project" value="UniProtKB-EC"/>
</dbReference>
<dbReference type="InParanoid" id="A0A7M7PHX8"/>
<dbReference type="PANTHER" id="PTHR11105:SF0">
    <property type="entry name" value="CITRAMALYL-COA LYASE, MITOCHONDRIAL"/>
    <property type="match status" value="1"/>
</dbReference>
<keyword evidence="8 25" id="KW-0460">Magnesium</keyword>
<comment type="catalytic activity">
    <reaction evidence="14">
        <text>propanoyl-CoA + glyoxylate + H2O = 3-methylmalate + CoA + H(+)</text>
        <dbReference type="Rhea" id="RHEA:47628"/>
        <dbReference type="ChEBI" id="CHEBI:15377"/>
        <dbReference type="ChEBI" id="CHEBI:15378"/>
        <dbReference type="ChEBI" id="CHEBI:36655"/>
        <dbReference type="ChEBI" id="CHEBI:57287"/>
        <dbReference type="ChEBI" id="CHEBI:57392"/>
        <dbReference type="ChEBI" id="CHEBI:87810"/>
    </reaction>
</comment>
<evidence type="ECO:0000256" key="9">
    <source>
        <dbReference type="ARBA" id="ARBA00022946"/>
    </source>
</evidence>
<evidence type="ECO:0000256" key="18">
    <source>
        <dbReference type="ARBA" id="ARBA00066460"/>
    </source>
</evidence>
<proteinExistence type="inferred from homology"/>
<evidence type="ECO:0000256" key="7">
    <source>
        <dbReference type="ARBA" id="ARBA00022801"/>
    </source>
</evidence>
<evidence type="ECO:0000256" key="6">
    <source>
        <dbReference type="ARBA" id="ARBA00022723"/>
    </source>
</evidence>
<evidence type="ECO:0000256" key="20">
    <source>
        <dbReference type="ARBA" id="ARBA00072098"/>
    </source>
</evidence>
<accession>A0A7M7PHX8</accession>
<organism evidence="28 29">
    <name type="scientific">Strongylocentrotus purpuratus</name>
    <name type="common">Purple sea urchin</name>
    <dbReference type="NCBI Taxonomy" id="7668"/>
    <lineage>
        <taxon>Eukaryota</taxon>
        <taxon>Metazoa</taxon>
        <taxon>Echinodermata</taxon>
        <taxon>Eleutherozoa</taxon>
        <taxon>Echinozoa</taxon>
        <taxon>Echinoidea</taxon>
        <taxon>Euechinoidea</taxon>
        <taxon>Echinacea</taxon>
        <taxon>Camarodonta</taxon>
        <taxon>Echinidea</taxon>
        <taxon>Strongylocentrotidae</taxon>
        <taxon>Strongylocentrotus</taxon>
    </lineage>
</organism>
<dbReference type="GO" id="GO:0047777">
    <property type="term" value="F:(S)-citramalyl-CoA lyase activity"/>
    <property type="evidence" value="ECO:0000318"/>
    <property type="project" value="GO_Central"/>
</dbReference>
<feature type="binding site" evidence="25">
    <location>
        <position position="221"/>
    </location>
    <ligand>
        <name>Mg(2+)</name>
        <dbReference type="ChEBI" id="CHEBI:18420"/>
    </ligand>
</feature>
<sequence length="357" mass="39599">MLRTARSLLRCTGRHLAESAWIPGENAVKNRSVVSTRPSRQCSTTNGSHEQTESSKTPQRAVLYVPGHSEKMLKKLTDLKVDCAVMECEDGVAVNKKADARETVCRMLDSLDLPLVTDVAVRINSMESGFAEDDLTSILKAQRLPDTLFFPKVDSVEHIYWLVRQLKSNLRDRDVTSPLKVIIYAESAIALLRLPEIISEALELFDSEPFSLDGVVFGSDDYCANIGATRSQDGIELLYARQKVVSVAKAFGLQAIDMVHIDVKDQEGLQKYSEEGAMMGFTGKQVIHPTQVSIVQQAFSPSPERIEWATELLAGFQQHQQTGQGAFMFRGSMIDMPLVLQARNVMELAKMDNSSTS</sequence>
<evidence type="ECO:0000256" key="26">
    <source>
        <dbReference type="SAM" id="MobiDB-lite"/>
    </source>
</evidence>
<keyword evidence="7" id="KW-0378">Hydrolase</keyword>
<dbReference type="OMA" id="AWLFCPA"/>
<reference evidence="28" key="2">
    <citation type="submission" date="2021-01" db="UniProtKB">
        <authorList>
            <consortium name="EnsemblMetazoa"/>
        </authorList>
    </citation>
    <scope>IDENTIFICATION</scope>
</reference>
<dbReference type="FunCoup" id="A0A7M7PHX8">
    <property type="interactions" value="644"/>
</dbReference>
<comment type="function">
    <text evidence="16">Mitochondrial citramalyl-CoA lyase indirectly involved in the vitamin B12 metabolism. Converts citramalyl-CoA into acetyl-CoA and pyruvate in the C5-dicarboxylate catabolism pathway. The C5-dicarboxylate catabolism pathway is required to detoxify itaconate, a vitamin B12-poisoning metabolite. Also acts as a malate synthase in vitro, converting glyoxylate and acetyl-CoA to malate. Also displays malyl-CoA thioesterase activity. Also acts as a beta-methylmalate synthase in vitro, by mediating conversion of glyoxylate and propionyl-CoA to beta-methylmalate. Also has very weak citramalate synthase activity in vitro.</text>
</comment>
<evidence type="ECO:0000256" key="14">
    <source>
        <dbReference type="ARBA" id="ARBA00051623"/>
    </source>
</evidence>
<feature type="binding site" evidence="25">
    <location>
        <position position="186"/>
    </location>
    <ligand>
        <name>Mg(2+)</name>
        <dbReference type="ChEBI" id="CHEBI:18420"/>
    </ligand>
</feature>
<name>A0A7M7PHX8_STRPU</name>
<dbReference type="CTD" id="171425"/>
<evidence type="ECO:0000256" key="17">
    <source>
        <dbReference type="ARBA" id="ARBA00061542"/>
    </source>
</evidence>
<feature type="binding site" evidence="24">
    <location>
        <position position="122"/>
    </location>
    <ligand>
        <name>substrate</name>
    </ligand>
</feature>
<keyword evidence="29" id="KW-1185">Reference proteome</keyword>
<dbReference type="RefSeq" id="XP_030850536.1">
    <property type="nucleotide sequence ID" value="XM_030994676.1"/>
</dbReference>
<dbReference type="Proteomes" id="UP000007110">
    <property type="component" value="Unassembled WGS sequence"/>
</dbReference>
<keyword evidence="5" id="KW-0808">Transferase</keyword>
<evidence type="ECO:0000256" key="22">
    <source>
        <dbReference type="ARBA" id="ARBA00076788"/>
    </source>
</evidence>
<keyword evidence="12" id="KW-0456">Lyase</keyword>
<feature type="binding site" evidence="24">
    <location>
        <position position="186"/>
    </location>
    <ligand>
        <name>substrate</name>
    </ligand>
</feature>
<dbReference type="GO" id="GO:0106064">
    <property type="term" value="P:regulation of cobalamin metabolic process"/>
    <property type="evidence" value="ECO:0000318"/>
    <property type="project" value="GO_Central"/>
</dbReference>
<evidence type="ECO:0000256" key="19">
    <source>
        <dbReference type="ARBA" id="ARBA00066840"/>
    </source>
</evidence>
<dbReference type="InterPro" id="IPR040442">
    <property type="entry name" value="Pyrv_kinase-like_dom_sf"/>
</dbReference>
<dbReference type="GO" id="GO:0005739">
    <property type="term" value="C:mitochondrion"/>
    <property type="evidence" value="ECO:0007669"/>
    <property type="project" value="UniProtKB-SubCell"/>
</dbReference>
<feature type="region of interest" description="Disordered" evidence="26">
    <location>
        <begin position="32"/>
        <end position="58"/>
    </location>
</feature>
<evidence type="ECO:0000256" key="24">
    <source>
        <dbReference type="PIRSR" id="PIRSR015582-1"/>
    </source>
</evidence>
<dbReference type="KEGG" id="spu:580730"/>
<dbReference type="Pfam" id="PF03328">
    <property type="entry name" value="HpcH_HpaI"/>
    <property type="match status" value="1"/>
</dbReference>
<keyword evidence="6 25" id="KW-0479">Metal-binding</keyword>
<evidence type="ECO:0000256" key="10">
    <source>
        <dbReference type="ARBA" id="ARBA00022990"/>
    </source>
</evidence>
<keyword evidence="11" id="KW-0496">Mitochondrion</keyword>
<dbReference type="EC" id="3.1.2.30" evidence="18"/>
<dbReference type="FunFam" id="3.20.20.60:FF:000014">
    <property type="entry name" value="Citrate lyase subunit beta-like protein"/>
    <property type="match status" value="1"/>
</dbReference>
<comment type="catalytic activity">
    <reaction evidence="13">
        <text>glyoxylate + acetyl-CoA + H2O = (S)-malate + CoA + H(+)</text>
        <dbReference type="Rhea" id="RHEA:18181"/>
        <dbReference type="ChEBI" id="CHEBI:15377"/>
        <dbReference type="ChEBI" id="CHEBI:15378"/>
        <dbReference type="ChEBI" id="CHEBI:15589"/>
        <dbReference type="ChEBI" id="CHEBI:36655"/>
        <dbReference type="ChEBI" id="CHEBI:57287"/>
        <dbReference type="ChEBI" id="CHEBI:57288"/>
        <dbReference type="EC" id="2.3.3.9"/>
    </reaction>
</comment>
<reference evidence="29" key="1">
    <citation type="submission" date="2015-02" db="EMBL/GenBank/DDBJ databases">
        <title>Genome sequencing for Strongylocentrotus purpuratus.</title>
        <authorList>
            <person name="Murali S."/>
            <person name="Liu Y."/>
            <person name="Vee V."/>
            <person name="English A."/>
            <person name="Wang M."/>
            <person name="Skinner E."/>
            <person name="Han Y."/>
            <person name="Muzny D.M."/>
            <person name="Worley K.C."/>
            <person name="Gibbs R.A."/>
        </authorList>
    </citation>
    <scope>NUCLEOTIDE SEQUENCE</scope>
</reference>
<evidence type="ECO:0000256" key="8">
    <source>
        <dbReference type="ARBA" id="ARBA00022842"/>
    </source>
</evidence>
<dbReference type="EC" id="4.1.3.25" evidence="19"/>
<evidence type="ECO:0000256" key="21">
    <source>
        <dbReference type="ARBA" id="ARBA00076231"/>
    </source>
</evidence>
<dbReference type="AlphaFoldDB" id="A0A7M7PHX8"/>
<dbReference type="GO" id="GO:0046872">
    <property type="term" value="F:metal ion binding"/>
    <property type="evidence" value="ECO:0007669"/>
    <property type="project" value="UniProtKB-KW"/>
</dbReference>
<dbReference type="EnsemblMetazoa" id="XM_030994676">
    <property type="protein sequence ID" value="XP_030850536"/>
    <property type="gene ID" value="LOC580730"/>
</dbReference>
<keyword evidence="10" id="KW-0007">Acetylation</keyword>
<dbReference type="SUPFAM" id="SSF51621">
    <property type="entry name" value="Phosphoenolpyruvate/pyruvate domain"/>
    <property type="match status" value="1"/>
</dbReference>